<keyword evidence="1" id="KW-0472">Membrane</keyword>
<dbReference type="Proteomes" id="UP001431783">
    <property type="component" value="Unassembled WGS sequence"/>
</dbReference>
<feature type="transmembrane region" description="Helical" evidence="1">
    <location>
        <begin position="71"/>
        <end position="91"/>
    </location>
</feature>
<feature type="transmembrane region" description="Helical" evidence="1">
    <location>
        <begin position="37"/>
        <end position="59"/>
    </location>
</feature>
<evidence type="ECO:0000313" key="3">
    <source>
        <dbReference type="Proteomes" id="UP001431783"/>
    </source>
</evidence>
<keyword evidence="1" id="KW-1133">Transmembrane helix</keyword>
<evidence type="ECO:0000313" key="2">
    <source>
        <dbReference type="EMBL" id="KAK9882178.1"/>
    </source>
</evidence>
<evidence type="ECO:0000256" key="1">
    <source>
        <dbReference type="SAM" id="Phobius"/>
    </source>
</evidence>
<gene>
    <name evidence="2" type="ORF">WA026_019692</name>
</gene>
<sequence>MGLIDNAHPFAVSHFVLKLMSVDAETPNGRLQETIKLFTITIIFGFPVFLGLGGTSIMAKSGSMMYEKIESLSYIVHTFVHSSYALIYVYFGYELKLLSYKIGVRRFGRSNDFLHNCYTLNKNTLRVLALVAFFVFLQANYNYIWKSRCISRNQLNDEKFVCGLVLTAWYPFKIDGKVEYAVIMVWYFAFCIIFVPLGVSFSIILFGFPMFMITKMKCLRKEVEQVQEVKSECFRRKFRKYVEEYREILE</sequence>
<organism evidence="2 3">
    <name type="scientific">Henosepilachna vigintioctopunctata</name>
    <dbReference type="NCBI Taxonomy" id="420089"/>
    <lineage>
        <taxon>Eukaryota</taxon>
        <taxon>Metazoa</taxon>
        <taxon>Ecdysozoa</taxon>
        <taxon>Arthropoda</taxon>
        <taxon>Hexapoda</taxon>
        <taxon>Insecta</taxon>
        <taxon>Pterygota</taxon>
        <taxon>Neoptera</taxon>
        <taxon>Endopterygota</taxon>
        <taxon>Coleoptera</taxon>
        <taxon>Polyphaga</taxon>
        <taxon>Cucujiformia</taxon>
        <taxon>Coccinelloidea</taxon>
        <taxon>Coccinellidae</taxon>
        <taxon>Epilachninae</taxon>
        <taxon>Epilachnini</taxon>
        <taxon>Henosepilachna</taxon>
    </lineage>
</organism>
<name>A0AAW1ULT5_9CUCU</name>
<feature type="transmembrane region" description="Helical" evidence="1">
    <location>
        <begin position="124"/>
        <end position="143"/>
    </location>
</feature>
<feature type="transmembrane region" description="Helical" evidence="1">
    <location>
        <begin position="184"/>
        <end position="211"/>
    </location>
</feature>
<proteinExistence type="predicted"/>
<keyword evidence="3" id="KW-1185">Reference proteome</keyword>
<evidence type="ECO:0008006" key="4">
    <source>
        <dbReference type="Google" id="ProtNLM"/>
    </source>
</evidence>
<dbReference type="EMBL" id="JARQZJ010000073">
    <property type="protein sequence ID" value="KAK9882178.1"/>
    <property type="molecule type" value="Genomic_DNA"/>
</dbReference>
<dbReference type="AlphaFoldDB" id="A0AAW1ULT5"/>
<accession>A0AAW1ULT5</accession>
<reference evidence="2 3" key="1">
    <citation type="submission" date="2023-03" db="EMBL/GenBank/DDBJ databases">
        <title>Genome insight into feeding habits of ladybird beetles.</title>
        <authorList>
            <person name="Li H.-S."/>
            <person name="Huang Y.-H."/>
            <person name="Pang H."/>
        </authorList>
    </citation>
    <scope>NUCLEOTIDE SEQUENCE [LARGE SCALE GENOMIC DNA]</scope>
    <source>
        <strain evidence="2">SYSU_2023b</strain>
        <tissue evidence="2">Whole body</tissue>
    </source>
</reference>
<comment type="caution">
    <text evidence="2">The sequence shown here is derived from an EMBL/GenBank/DDBJ whole genome shotgun (WGS) entry which is preliminary data.</text>
</comment>
<keyword evidence="1" id="KW-0812">Transmembrane</keyword>
<protein>
    <recommendedName>
        <fullName evidence="4">Odorant receptor</fullName>
    </recommendedName>
</protein>